<proteinExistence type="predicted"/>
<keyword evidence="3" id="KW-1185">Reference proteome</keyword>
<evidence type="ECO:0000259" key="1">
    <source>
        <dbReference type="Pfam" id="PF05699"/>
    </source>
</evidence>
<name>A0A6G0SX80_APHGL</name>
<dbReference type="InterPro" id="IPR012337">
    <property type="entry name" value="RNaseH-like_sf"/>
</dbReference>
<dbReference type="Proteomes" id="UP000475862">
    <property type="component" value="Unassembled WGS sequence"/>
</dbReference>
<protein>
    <recommendedName>
        <fullName evidence="1">HAT C-terminal dimerisation domain-containing protein</fullName>
    </recommendedName>
</protein>
<comment type="caution">
    <text evidence="2">The sequence shown here is derived from an EMBL/GenBank/DDBJ whole genome shotgun (WGS) entry which is preliminary data.</text>
</comment>
<dbReference type="SUPFAM" id="SSF53098">
    <property type="entry name" value="Ribonuclease H-like"/>
    <property type="match status" value="1"/>
</dbReference>
<evidence type="ECO:0000313" key="2">
    <source>
        <dbReference type="EMBL" id="KAE9522564.1"/>
    </source>
</evidence>
<organism evidence="2 3">
    <name type="scientific">Aphis glycines</name>
    <name type="common">Soybean aphid</name>
    <dbReference type="NCBI Taxonomy" id="307491"/>
    <lineage>
        <taxon>Eukaryota</taxon>
        <taxon>Metazoa</taxon>
        <taxon>Ecdysozoa</taxon>
        <taxon>Arthropoda</taxon>
        <taxon>Hexapoda</taxon>
        <taxon>Insecta</taxon>
        <taxon>Pterygota</taxon>
        <taxon>Neoptera</taxon>
        <taxon>Paraneoptera</taxon>
        <taxon>Hemiptera</taxon>
        <taxon>Sternorrhyncha</taxon>
        <taxon>Aphidomorpha</taxon>
        <taxon>Aphidoidea</taxon>
        <taxon>Aphididae</taxon>
        <taxon>Aphidini</taxon>
        <taxon>Aphis</taxon>
        <taxon>Aphis</taxon>
    </lineage>
</organism>
<reference evidence="2 3" key="1">
    <citation type="submission" date="2019-08" db="EMBL/GenBank/DDBJ databases">
        <title>The genome of the soybean aphid Biotype 1, its phylome, world population structure and adaptation to the North American continent.</title>
        <authorList>
            <person name="Giordano R."/>
            <person name="Donthu R.K."/>
            <person name="Hernandez A.G."/>
            <person name="Wright C.L."/>
            <person name="Zimin A.V."/>
        </authorList>
    </citation>
    <scope>NUCLEOTIDE SEQUENCE [LARGE SCALE GENOMIC DNA]</scope>
    <source>
        <tissue evidence="2">Whole aphids</tissue>
    </source>
</reference>
<dbReference type="GO" id="GO:0046983">
    <property type="term" value="F:protein dimerization activity"/>
    <property type="evidence" value="ECO:0007669"/>
    <property type="project" value="InterPro"/>
</dbReference>
<dbReference type="EMBL" id="VYZN01000964">
    <property type="protein sequence ID" value="KAE9522564.1"/>
    <property type="molecule type" value="Genomic_DNA"/>
</dbReference>
<dbReference type="InterPro" id="IPR008906">
    <property type="entry name" value="HATC_C_dom"/>
</dbReference>
<dbReference type="AlphaFoldDB" id="A0A6G0SX80"/>
<accession>A0A6G0SX80</accession>
<sequence>MATAVDHFFQLNFEESLFFVDHYKDLMNVSKDVLQLEIEVAKKQTFPNLYKLFQVDLTIPISSSTCERSFSSMQLVTVNGRPLTISKDSDMQKILKPITQAIGDNGVLKVLNRYDIRPYQVYSCTVDNGANMVKMVRFLTTDNQNDNIQEDNIDEIIEEKNEEDDDSDILANNQYSVETELFNDGIQEHLVHSLKSTGVGMTFCIRCSAHTIQLCL</sequence>
<evidence type="ECO:0000313" key="3">
    <source>
        <dbReference type="Proteomes" id="UP000475862"/>
    </source>
</evidence>
<feature type="domain" description="HAT C-terminal dimerisation" evidence="1">
    <location>
        <begin position="30"/>
        <end position="74"/>
    </location>
</feature>
<gene>
    <name evidence="2" type="ORF">AGLY_017034</name>
</gene>
<dbReference type="Pfam" id="PF05699">
    <property type="entry name" value="Dimer_Tnp_hAT"/>
    <property type="match status" value="1"/>
</dbReference>
<dbReference type="OrthoDB" id="10068424at2759"/>